<dbReference type="EMBL" id="KI300664">
    <property type="protein sequence ID" value="ERZ96168.1"/>
    <property type="molecule type" value="Genomic_DNA"/>
</dbReference>
<feature type="compositionally biased region" description="Low complexity" evidence="1">
    <location>
        <begin position="1"/>
        <end position="18"/>
    </location>
</feature>
<feature type="region of interest" description="Disordered" evidence="1">
    <location>
        <begin position="1"/>
        <end position="20"/>
    </location>
</feature>
<organism evidence="2">
    <name type="scientific">Rhizophagus irregularis (strain DAOM 181602 / DAOM 197198 / MUCL 43194)</name>
    <name type="common">Arbuscular mycorrhizal fungus</name>
    <name type="synonym">Glomus intraradices</name>
    <dbReference type="NCBI Taxonomy" id="747089"/>
    <lineage>
        <taxon>Eukaryota</taxon>
        <taxon>Fungi</taxon>
        <taxon>Fungi incertae sedis</taxon>
        <taxon>Mucoromycota</taxon>
        <taxon>Glomeromycotina</taxon>
        <taxon>Glomeromycetes</taxon>
        <taxon>Glomerales</taxon>
        <taxon>Glomeraceae</taxon>
        <taxon>Rhizophagus</taxon>
    </lineage>
</organism>
<sequence>MSTPVDDLSDSTTTPTTKSKPKYIQHDLAQELLTSLRLLPLKGEKWLWNGYDVCGVFQDDGNARTPLHIGVVNFHNNLCSRSLPPSMITFIQQQMENDDDDCIFFDDNRQHGITKFVIEVDKEVVEFLENFKIVTLDALRKTLYNNSVYECSDCNFDIKYAYQFFSHMYNIYSNDMLTRPLTETEYAAYVWTPLIRYAFMEKERHSHF</sequence>
<name>U9SJR7_RHIID</name>
<gene>
    <name evidence="2" type="ORF">GLOINDRAFT_304447</name>
</gene>
<dbReference type="VEuPathDB" id="FungiDB:RhiirFUN_005280"/>
<dbReference type="AlphaFoldDB" id="U9SJR7"/>
<reference evidence="2" key="1">
    <citation type="submission" date="2013-07" db="EMBL/GenBank/DDBJ databases">
        <title>The genome of an arbuscular mycorrhizal fungus provides insights into the evolution of the oldest plant symbiosis.</title>
        <authorList>
            <consortium name="DOE Joint Genome Institute"/>
            <person name="Tisserant E."/>
            <person name="Malbreil M."/>
            <person name="Kuo A."/>
            <person name="Kohler A."/>
            <person name="Symeonidi A."/>
            <person name="Balestrini R."/>
            <person name="Charron P."/>
            <person name="Duensing N."/>
            <person name="Frei-dit-Frey N."/>
            <person name="Gianinazzi-Pearson V."/>
            <person name="Gilbert B."/>
            <person name="Handa Y."/>
            <person name="Hijri M."/>
            <person name="Kaul R."/>
            <person name="Kawaguchi M."/>
            <person name="Krajinski F."/>
            <person name="Lammers P."/>
            <person name="Lapierre D."/>
            <person name="Masclaux F.G."/>
            <person name="Murat C."/>
            <person name="Morin E."/>
            <person name="Ndikumana S."/>
            <person name="Pagni M."/>
            <person name="Petitpierre D."/>
            <person name="Requena N."/>
            <person name="Rosikiewicz P."/>
            <person name="Riley R."/>
            <person name="Saito K."/>
            <person name="San Clemente H."/>
            <person name="Shapiro H."/>
            <person name="van Tuinen D."/>
            <person name="Becard G."/>
            <person name="Bonfante P."/>
            <person name="Paszkowski U."/>
            <person name="Shachar-Hill Y."/>
            <person name="Young J.P."/>
            <person name="Sanders I.R."/>
            <person name="Henrissat B."/>
            <person name="Rensing S.A."/>
            <person name="Grigoriev I.V."/>
            <person name="Corradi N."/>
            <person name="Roux C."/>
            <person name="Martin F."/>
        </authorList>
    </citation>
    <scope>NUCLEOTIDE SEQUENCE</scope>
    <source>
        <strain evidence="2">DAOM 197198</strain>
    </source>
</reference>
<protein>
    <submittedName>
        <fullName evidence="2">Uncharacterized protein</fullName>
    </submittedName>
</protein>
<accession>U9SJR7</accession>
<proteinExistence type="predicted"/>
<dbReference type="HOGENOM" id="CLU_1321504_0_0_1"/>
<evidence type="ECO:0000313" key="2">
    <source>
        <dbReference type="EMBL" id="ERZ96168.1"/>
    </source>
</evidence>
<evidence type="ECO:0000256" key="1">
    <source>
        <dbReference type="SAM" id="MobiDB-lite"/>
    </source>
</evidence>